<gene>
    <name evidence="1" type="ORF">Pint_20132</name>
</gene>
<dbReference type="EMBL" id="CM047748">
    <property type="protein sequence ID" value="KAJ0015078.1"/>
    <property type="molecule type" value="Genomic_DNA"/>
</dbReference>
<accession>A0ACC0XFP0</accession>
<evidence type="ECO:0000313" key="1">
    <source>
        <dbReference type="EMBL" id="KAJ0015078.1"/>
    </source>
</evidence>
<keyword evidence="2" id="KW-1185">Reference proteome</keyword>
<protein>
    <submittedName>
        <fullName evidence="1">Uncharacterized protein</fullName>
    </submittedName>
</protein>
<sequence length="360" mass="40007">MSSQSDTSYEFNHHMDARNLYRMSLAQSPMSVRSSAPSTPVIHPFSPALSIGTPYSYIIQYDPDDGSFEDGINESSYAPPSQWRLLRMNAPELGQALLGCIAAIGSGAVQPINAYCVGSLISIYFRTEKSEIKSRSRTLSFVFLGIAALNFTSSLLQHYSFSVMGEKLTKRVREKLLEKLMTFEIGWFDQEDNTSAAICARLATEANMVRSLVGDRMSLLVQAIFGSIFAYALGLVLSWRLTLVMIAVQPLVIGSYYGRSVLMKSMAGKAQKAQKEGSQLASEAVINHRTITAFSSQKRMLGLFKDTLRGPKEESVKHSWFSGFGLFSSQFFNTASTALAYWYGGRLLTQGSWKHDFRFI</sequence>
<reference evidence="2" key="1">
    <citation type="journal article" date="2023" name="G3 (Bethesda)">
        <title>Genome assembly and association tests identify interacting loci associated with vigor, precocity, and sex in interspecific pistachio rootstocks.</title>
        <authorList>
            <person name="Palmer W."/>
            <person name="Jacygrad E."/>
            <person name="Sagayaradj S."/>
            <person name="Cavanaugh K."/>
            <person name="Han R."/>
            <person name="Bertier L."/>
            <person name="Beede B."/>
            <person name="Kafkas S."/>
            <person name="Golino D."/>
            <person name="Preece J."/>
            <person name="Michelmore R."/>
        </authorList>
    </citation>
    <scope>NUCLEOTIDE SEQUENCE [LARGE SCALE GENOMIC DNA]</scope>
</reference>
<proteinExistence type="predicted"/>
<dbReference type="Proteomes" id="UP001163603">
    <property type="component" value="Chromosome 13"/>
</dbReference>
<comment type="caution">
    <text evidence="1">The sequence shown here is derived from an EMBL/GenBank/DDBJ whole genome shotgun (WGS) entry which is preliminary data.</text>
</comment>
<name>A0ACC0XFP0_9ROSI</name>
<organism evidence="1 2">
    <name type="scientific">Pistacia integerrima</name>
    <dbReference type="NCBI Taxonomy" id="434235"/>
    <lineage>
        <taxon>Eukaryota</taxon>
        <taxon>Viridiplantae</taxon>
        <taxon>Streptophyta</taxon>
        <taxon>Embryophyta</taxon>
        <taxon>Tracheophyta</taxon>
        <taxon>Spermatophyta</taxon>
        <taxon>Magnoliopsida</taxon>
        <taxon>eudicotyledons</taxon>
        <taxon>Gunneridae</taxon>
        <taxon>Pentapetalae</taxon>
        <taxon>rosids</taxon>
        <taxon>malvids</taxon>
        <taxon>Sapindales</taxon>
        <taxon>Anacardiaceae</taxon>
        <taxon>Pistacia</taxon>
    </lineage>
</organism>
<evidence type="ECO:0000313" key="2">
    <source>
        <dbReference type="Proteomes" id="UP001163603"/>
    </source>
</evidence>